<comment type="caution">
    <text evidence="1">The sequence shown here is derived from an EMBL/GenBank/DDBJ whole genome shotgun (WGS) entry which is preliminary data.</text>
</comment>
<dbReference type="STRING" id="456900.A0A151K1X6"/>
<dbReference type="InterPro" id="IPR005312">
    <property type="entry name" value="DUF1759"/>
</dbReference>
<evidence type="ECO:0000313" key="2">
    <source>
        <dbReference type="Proteomes" id="UP000078542"/>
    </source>
</evidence>
<dbReference type="PANTHER" id="PTHR47331">
    <property type="entry name" value="PHD-TYPE DOMAIN-CONTAINING PROTEIN"/>
    <property type="match status" value="1"/>
</dbReference>
<dbReference type="Proteomes" id="UP000078542">
    <property type="component" value="Unassembled WGS sequence"/>
</dbReference>
<protein>
    <submittedName>
        <fullName evidence="1">Uncharacterized protein</fullName>
    </submittedName>
</protein>
<name>A0A151K1X6_9HYME</name>
<keyword evidence="2" id="KW-1185">Reference proteome</keyword>
<proteinExistence type="predicted"/>
<reference evidence="1 2" key="1">
    <citation type="submission" date="2016-03" db="EMBL/GenBank/DDBJ databases">
        <title>Cyphomyrmex costatus WGS genome.</title>
        <authorList>
            <person name="Nygaard S."/>
            <person name="Hu H."/>
            <person name="Boomsma J."/>
            <person name="Zhang G."/>
        </authorList>
    </citation>
    <scope>NUCLEOTIDE SEQUENCE [LARGE SCALE GENOMIC DNA]</scope>
    <source>
        <strain evidence="1">MS0001</strain>
        <tissue evidence="1">Whole body</tissue>
    </source>
</reference>
<accession>A0A151K1X6</accession>
<dbReference type="AlphaFoldDB" id="A0A151K1X6"/>
<dbReference type="PANTHER" id="PTHR47331:SF5">
    <property type="entry name" value="RIBONUCLEASE H"/>
    <property type="match status" value="1"/>
</dbReference>
<dbReference type="Pfam" id="PF03564">
    <property type="entry name" value="DUF1759"/>
    <property type="match status" value="1"/>
</dbReference>
<gene>
    <name evidence="1" type="ORF">ALC62_00148</name>
</gene>
<dbReference type="EMBL" id="LKEX01009606">
    <property type="protein sequence ID" value="KYN50120.1"/>
    <property type="molecule type" value="Genomic_DNA"/>
</dbReference>
<organism evidence="1 2">
    <name type="scientific">Cyphomyrmex costatus</name>
    <dbReference type="NCBI Taxonomy" id="456900"/>
    <lineage>
        <taxon>Eukaryota</taxon>
        <taxon>Metazoa</taxon>
        <taxon>Ecdysozoa</taxon>
        <taxon>Arthropoda</taxon>
        <taxon>Hexapoda</taxon>
        <taxon>Insecta</taxon>
        <taxon>Pterygota</taxon>
        <taxon>Neoptera</taxon>
        <taxon>Endopterygota</taxon>
        <taxon>Hymenoptera</taxon>
        <taxon>Apocrita</taxon>
        <taxon>Aculeata</taxon>
        <taxon>Formicoidea</taxon>
        <taxon>Formicidae</taxon>
        <taxon>Myrmicinae</taxon>
        <taxon>Cyphomyrmex</taxon>
    </lineage>
</organism>
<evidence type="ECO:0000313" key="1">
    <source>
        <dbReference type="EMBL" id="KYN50120.1"/>
    </source>
</evidence>
<sequence length="515" mass="57716">MVGDNRDITNVEKMHYLKTCLTGDAARLVTNLKVDENTFSIAWKTLISRYENKRVLISAQLDRLFRLKPMKTKSAQELNTIIATVTESLGALEALDCSTSSWDPLVIYLIARLLDAYTREAWEVELGPSTSFPTWKKFEEFIIGYSRAWESLASASNQPGKEKRFSYSHNKSDTKSRSLVAVASSSKDGSECRVCKSSHFISNCPTYLAQPFEDRKRTVLKLKLCFNCLGNHIVSRCQSTRRCRKCGSKHHTSLHRDTKSEEKSVAKTNSNNSLDHFSSSLAQKPITLLATCQVRIQTRDGDFVTARALLDPGSELSFILESLVQRLRLVRKAATIPLLGIGGTCSGRTKGSVDIVLHSLLDVNDSYSLQAYILPRLTCEIPSFIVIDTSWTHLNDLPLADINFGKPGPIHIIIGADHYGQIIKPELRKGRSFSPIEQLTLFGWAISGPVSHGIREIQGGSYHCHVDHDLQNLLTNFWKQEDIPKTVEKSLSSDEADRETQFCSNSFLEIRTVDT</sequence>
<dbReference type="CDD" id="cd00303">
    <property type="entry name" value="retropepsin_like"/>
    <property type="match status" value="1"/>
</dbReference>